<reference evidence="1 2" key="1">
    <citation type="journal article" date="2020" name="ISME J.">
        <title>Parallel Reductive Genome Evolution in Desulfovibrio Ectosymbionts Independently Acquired by Trichonympha Protists in the Termite Gut.</title>
        <authorList>
            <person name="Takeuchi M."/>
            <person name="Kuwahara H."/>
            <person name="Murakami T."/>
            <person name="Takahashi K."/>
            <person name="Kajitani R."/>
            <person name="Toyoda A."/>
            <person name="Itoh T."/>
            <person name="Ohkuma M."/>
            <person name="Hongoh Y."/>
        </authorList>
    </citation>
    <scope>NUCLEOTIDE SEQUENCE [LARGE SCALE GENOMIC DNA]</scope>
    <source>
        <strain evidence="1">ZnDsv-02</strain>
    </source>
</reference>
<dbReference type="InterPro" id="IPR036412">
    <property type="entry name" value="HAD-like_sf"/>
</dbReference>
<dbReference type="Pfam" id="PF13344">
    <property type="entry name" value="Hydrolase_6"/>
    <property type="match status" value="1"/>
</dbReference>
<dbReference type="InterPro" id="IPR006357">
    <property type="entry name" value="HAD-SF_hydro_IIA"/>
</dbReference>
<accession>A0A6L2R591</accession>
<dbReference type="PANTHER" id="PTHR19288:SF46">
    <property type="entry name" value="HALOACID DEHALOGENASE-LIKE HYDROLASE DOMAIN-CONTAINING PROTEIN 2"/>
    <property type="match status" value="1"/>
</dbReference>
<name>A0A6L2R591_9BACT</name>
<dbReference type="InterPro" id="IPR023214">
    <property type="entry name" value="HAD_sf"/>
</dbReference>
<dbReference type="EMBL" id="BLLL01000004">
    <property type="protein sequence ID" value="GFH62699.1"/>
    <property type="molecule type" value="Genomic_DNA"/>
</dbReference>
<evidence type="ECO:0000313" key="2">
    <source>
        <dbReference type="Proteomes" id="UP000505077"/>
    </source>
</evidence>
<dbReference type="Pfam" id="PF13242">
    <property type="entry name" value="Hydrolase_like"/>
    <property type="match status" value="1"/>
</dbReference>
<dbReference type="PANTHER" id="PTHR19288">
    <property type="entry name" value="4-NITROPHENYLPHOSPHATASE-RELATED"/>
    <property type="match status" value="1"/>
</dbReference>
<comment type="caution">
    <text evidence="1">The sequence shown here is derived from an EMBL/GenBank/DDBJ whole genome shotgun (WGS) entry which is preliminary data.</text>
</comment>
<protein>
    <submittedName>
        <fullName evidence="1">HAD family hydrolase</fullName>
    </submittedName>
</protein>
<dbReference type="Proteomes" id="UP000505077">
    <property type="component" value="Unassembled WGS sequence"/>
</dbReference>
<gene>
    <name evidence="1" type="ORF">ZNDK_0470</name>
</gene>
<evidence type="ECO:0000313" key="1">
    <source>
        <dbReference type="EMBL" id="GFH62699.1"/>
    </source>
</evidence>
<keyword evidence="1" id="KW-0378">Hydrolase</keyword>
<dbReference type="GO" id="GO:0005737">
    <property type="term" value="C:cytoplasm"/>
    <property type="evidence" value="ECO:0007669"/>
    <property type="project" value="TreeGrafter"/>
</dbReference>
<dbReference type="SUPFAM" id="SSF56784">
    <property type="entry name" value="HAD-like"/>
    <property type="match status" value="1"/>
</dbReference>
<dbReference type="GO" id="GO:0016791">
    <property type="term" value="F:phosphatase activity"/>
    <property type="evidence" value="ECO:0007669"/>
    <property type="project" value="TreeGrafter"/>
</dbReference>
<dbReference type="AlphaFoldDB" id="A0A6L2R591"/>
<dbReference type="NCBIfam" id="TIGR01460">
    <property type="entry name" value="HAD-SF-IIA"/>
    <property type="match status" value="1"/>
</dbReference>
<organism evidence="1 2">
    <name type="scientific">Candidatus Desulfovibrio kirbyi</name>
    <dbReference type="NCBI Taxonomy" id="2696086"/>
    <lineage>
        <taxon>Bacteria</taxon>
        <taxon>Pseudomonadati</taxon>
        <taxon>Thermodesulfobacteriota</taxon>
        <taxon>Desulfovibrionia</taxon>
        <taxon>Desulfovibrionales</taxon>
        <taxon>Desulfovibrionaceae</taxon>
        <taxon>Desulfovibrio</taxon>
    </lineage>
</organism>
<proteinExistence type="predicted"/>
<dbReference type="Gene3D" id="3.40.50.1000">
    <property type="entry name" value="HAD superfamily/HAD-like"/>
    <property type="match status" value="2"/>
</dbReference>
<sequence length="266" mass="28864">MPYLGKRCFALDLDGTVYLGAVPIKGAVAFIRQHWNEVDFYFLSNNTSKSTDTYIKKLNGMGIAATAAHMLSPTMPLVEHLRQTGIQCAYLVGNEDYRATLLATMPELLLADAPDSKPAGNTGDSCVEAVILAYDTELTYAKLVRAAHLLQKPDVAYFATHPDLVCPDPAGPLPDVGSFIALFEKATGRLPQKIFGKPDPAVLAPLLARYPRESVVIVGDRLPTDKKLAENAGIDFVLVLSGEATAQDAAREKTRPWRIVKNLGLL</sequence>